<dbReference type="Proteomes" id="UP001187192">
    <property type="component" value="Unassembled WGS sequence"/>
</dbReference>
<protein>
    <submittedName>
        <fullName evidence="1">Uncharacterized protein</fullName>
    </submittedName>
</protein>
<name>A0AA87Z3Y3_FICCA</name>
<comment type="caution">
    <text evidence="1">The sequence shown here is derived from an EMBL/GenBank/DDBJ whole genome shotgun (WGS) entry which is preliminary data.</text>
</comment>
<evidence type="ECO:0000313" key="2">
    <source>
        <dbReference type="Proteomes" id="UP001187192"/>
    </source>
</evidence>
<proteinExistence type="predicted"/>
<keyword evidence="2" id="KW-1185">Reference proteome</keyword>
<sequence length="152" mass="17568">MLRRRRRGSQFLGRDSQRTILTATMDRDGGNLRDSRRQLILEIIVWSRRFRAFSEDEIMILVAIFPHDAATEISTGTLLVSFSIEIESPATSFPRCWWKRWSRDEITEGDEITTVSPRRRAFHECEVCYDGAGDFVSCPVGFSTWKIDCGWG</sequence>
<gene>
    <name evidence="1" type="ORF">TIFTF001_051325</name>
</gene>
<dbReference type="EMBL" id="BTGU01009402">
    <property type="protein sequence ID" value="GMN23715.1"/>
    <property type="molecule type" value="Genomic_DNA"/>
</dbReference>
<accession>A0AA87Z3Y3</accession>
<organism evidence="1 2">
    <name type="scientific">Ficus carica</name>
    <name type="common">Common fig</name>
    <dbReference type="NCBI Taxonomy" id="3494"/>
    <lineage>
        <taxon>Eukaryota</taxon>
        <taxon>Viridiplantae</taxon>
        <taxon>Streptophyta</taxon>
        <taxon>Embryophyta</taxon>
        <taxon>Tracheophyta</taxon>
        <taxon>Spermatophyta</taxon>
        <taxon>Magnoliopsida</taxon>
        <taxon>eudicotyledons</taxon>
        <taxon>Gunneridae</taxon>
        <taxon>Pentapetalae</taxon>
        <taxon>rosids</taxon>
        <taxon>fabids</taxon>
        <taxon>Rosales</taxon>
        <taxon>Moraceae</taxon>
        <taxon>Ficeae</taxon>
        <taxon>Ficus</taxon>
    </lineage>
</organism>
<evidence type="ECO:0000313" key="1">
    <source>
        <dbReference type="EMBL" id="GMN23715.1"/>
    </source>
</evidence>
<reference evidence="1" key="1">
    <citation type="submission" date="2023-07" db="EMBL/GenBank/DDBJ databases">
        <title>draft genome sequence of fig (Ficus carica).</title>
        <authorList>
            <person name="Takahashi T."/>
            <person name="Nishimura K."/>
        </authorList>
    </citation>
    <scope>NUCLEOTIDE SEQUENCE</scope>
</reference>
<dbReference type="AlphaFoldDB" id="A0AA87Z3Y3"/>